<dbReference type="EMBL" id="CP092418">
    <property type="protein sequence ID" value="USD21384.1"/>
    <property type="molecule type" value="Genomic_DNA"/>
</dbReference>
<name>A0ABY4VHH5_9GAMM</name>
<accession>A0ABY4VHH5</accession>
<evidence type="ECO:0008006" key="3">
    <source>
        <dbReference type="Google" id="ProtNLM"/>
    </source>
</evidence>
<dbReference type="RefSeq" id="WP_252083781.1">
    <property type="nucleotide sequence ID" value="NZ_CP092418.1"/>
</dbReference>
<sequence>MYPRRHDHNIKEQKYNAIREIVFEEIRNDFGVNAKGVTLRDCQFANNWENLQGKGYRKDRGGWDWVELFKSYQNKPNRFEIALTSAGTLGALAYGQTSRAGSKVRLDFIESTPVRPSPLGMRSLPVISAAATLFADIVGADEIWVIEPFAHLEETYQSVGFGPRTYYHQKVPGQMKKRRLL</sequence>
<proteinExistence type="predicted"/>
<gene>
    <name evidence="1" type="ORF">MJO52_20385</name>
</gene>
<organism evidence="1 2">
    <name type="scientific">Microbulbifer variabilis</name>
    <dbReference type="NCBI Taxonomy" id="266805"/>
    <lineage>
        <taxon>Bacteria</taxon>
        <taxon>Pseudomonadati</taxon>
        <taxon>Pseudomonadota</taxon>
        <taxon>Gammaproteobacteria</taxon>
        <taxon>Cellvibrionales</taxon>
        <taxon>Microbulbiferaceae</taxon>
        <taxon>Microbulbifer</taxon>
    </lineage>
</organism>
<protein>
    <recommendedName>
        <fullName evidence="3">N-acetyltransferase domain-containing protein</fullName>
    </recommendedName>
</protein>
<keyword evidence="2" id="KW-1185">Reference proteome</keyword>
<evidence type="ECO:0000313" key="2">
    <source>
        <dbReference type="Proteomes" id="UP001055658"/>
    </source>
</evidence>
<evidence type="ECO:0000313" key="1">
    <source>
        <dbReference type="EMBL" id="USD21384.1"/>
    </source>
</evidence>
<reference evidence="1" key="1">
    <citation type="submission" date="2022-02" db="EMBL/GenBank/DDBJ databases">
        <title>Coral-associated bacteria.</title>
        <authorList>
            <person name="Tang K."/>
            <person name="Wang X."/>
        </authorList>
    </citation>
    <scope>NUCLEOTIDE SEQUENCE</scope>
    <source>
        <strain evidence="1">SCSIO 43006</strain>
    </source>
</reference>
<dbReference type="Proteomes" id="UP001055658">
    <property type="component" value="Chromosome"/>
</dbReference>